<dbReference type="EMBL" id="CVRI01000002">
    <property type="protein sequence ID" value="CRK86992.1"/>
    <property type="molecule type" value="Genomic_DNA"/>
</dbReference>
<accession>A0A1J1HG65</accession>
<organism evidence="1 2">
    <name type="scientific">Clunio marinus</name>
    <dbReference type="NCBI Taxonomy" id="568069"/>
    <lineage>
        <taxon>Eukaryota</taxon>
        <taxon>Metazoa</taxon>
        <taxon>Ecdysozoa</taxon>
        <taxon>Arthropoda</taxon>
        <taxon>Hexapoda</taxon>
        <taxon>Insecta</taxon>
        <taxon>Pterygota</taxon>
        <taxon>Neoptera</taxon>
        <taxon>Endopterygota</taxon>
        <taxon>Diptera</taxon>
        <taxon>Nematocera</taxon>
        <taxon>Chironomoidea</taxon>
        <taxon>Chironomidae</taxon>
        <taxon>Clunio</taxon>
    </lineage>
</organism>
<name>A0A1J1HG65_9DIPT</name>
<dbReference type="AlphaFoldDB" id="A0A1J1HG65"/>
<proteinExistence type="predicted"/>
<protein>
    <submittedName>
        <fullName evidence="1">CLUMA_CG000805, isoform A</fullName>
    </submittedName>
</protein>
<evidence type="ECO:0000313" key="2">
    <source>
        <dbReference type="Proteomes" id="UP000183832"/>
    </source>
</evidence>
<dbReference type="Proteomes" id="UP000183832">
    <property type="component" value="Unassembled WGS sequence"/>
</dbReference>
<gene>
    <name evidence="1" type="ORF">CLUMA_CG000805</name>
</gene>
<keyword evidence="2" id="KW-1185">Reference proteome</keyword>
<reference evidence="1 2" key="1">
    <citation type="submission" date="2015-04" db="EMBL/GenBank/DDBJ databases">
        <authorList>
            <person name="Syromyatnikov M.Y."/>
            <person name="Popov V.N."/>
        </authorList>
    </citation>
    <scope>NUCLEOTIDE SEQUENCE [LARGE SCALE GENOMIC DNA]</scope>
</reference>
<sequence length="66" mass="7655">MKEETKLSIINELSSCNLSTFLKLLRITSSNTCNKKEQKREKMIERKESSSSFGDGRLRQALLFQE</sequence>
<evidence type="ECO:0000313" key="1">
    <source>
        <dbReference type="EMBL" id="CRK86992.1"/>
    </source>
</evidence>